<organism evidence="3">
    <name type="scientific">marine sediment metagenome</name>
    <dbReference type="NCBI Taxonomy" id="412755"/>
    <lineage>
        <taxon>unclassified sequences</taxon>
        <taxon>metagenomes</taxon>
        <taxon>ecological metagenomes</taxon>
    </lineage>
</organism>
<accession>A0A0F9H0Y6</accession>
<dbReference type="PANTHER" id="PTHR44591:SF3">
    <property type="entry name" value="RESPONSE REGULATORY DOMAIN-CONTAINING PROTEIN"/>
    <property type="match status" value="1"/>
</dbReference>
<dbReference type="PANTHER" id="PTHR44591">
    <property type="entry name" value="STRESS RESPONSE REGULATOR PROTEIN 1"/>
    <property type="match status" value="1"/>
</dbReference>
<dbReference type="Pfam" id="PF00072">
    <property type="entry name" value="Response_reg"/>
    <property type="match status" value="1"/>
</dbReference>
<dbReference type="InterPro" id="IPR001789">
    <property type="entry name" value="Sig_transdc_resp-reg_receiver"/>
</dbReference>
<keyword evidence="1" id="KW-0597">Phosphoprotein</keyword>
<sequence>MIRLYNLILEELGFVSVESANNGKEAIEKYKNLLNKPDITILDYRMPVMNGFEVMSEMLRADKSCKIIFASADSSIKEQAISMGAIAFLNKPFNIPEFMNIIKRALITEQ</sequence>
<dbReference type="PROSITE" id="PS50110">
    <property type="entry name" value="RESPONSE_REGULATORY"/>
    <property type="match status" value="1"/>
</dbReference>
<dbReference type="InterPro" id="IPR050595">
    <property type="entry name" value="Bact_response_regulator"/>
</dbReference>
<evidence type="ECO:0000259" key="2">
    <source>
        <dbReference type="PROSITE" id="PS50110"/>
    </source>
</evidence>
<comment type="caution">
    <text evidence="3">The sequence shown here is derived from an EMBL/GenBank/DDBJ whole genome shotgun (WGS) entry which is preliminary data.</text>
</comment>
<dbReference type="SUPFAM" id="SSF52172">
    <property type="entry name" value="CheY-like"/>
    <property type="match status" value="1"/>
</dbReference>
<protein>
    <recommendedName>
        <fullName evidence="2">Response regulatory domain-containing protein</fullName>
    </recommendedName>
</protein>
<feature type="domain" description="Response regulatory" evidence="2">
    <location>
        <begin position="1"/>
        <end position="106"/>
    </location>
</feature>
<gene>
    <name evidence="3" type="ORF">LCGC14_1842670</name>
</gene>
<dbReference type="AlphaFoldDB" id="A0A0F9H0Y6"/>
<dbReference type="SMART" id="SM00448">
    <property type="entry name" value="REC"/>
    <property type="match status" value="1"/>
</dbReference>
<dbReference type="GO" id="GO:0000160">
    <property type="term" value="P:phosphorelay signal transduction system"/>
    <property type="evidence" value="ECO:0007669"/>
    <property type="project" value="InterPro"/>
</dbReference>
<name>A0A0F9H0Y6_9ZZZZ</name>
<dbReference type="EMBL" id="LAZR01018382">
    <property type="protein sequence ID" value="KKL96621.1"/>
    <property type="molecule type" value="Genomic_DNA"/>
</dbReference>
<dbReference type="Gene3D" id="3.40.50.2300">
    <property type="match status" value="1"/>
</dbReference>
<evidence type="ECO:0000313" key="3">
    <source>
        <dbReference type="EMBL" id="KKL96621.1"/>
    </source>
</evidence>
<dbReference type="InterPro" id="IPR011006">
    <property type="entry name" value="CheY-like_superfamily"/>
</dbReference>
<proteinExistence type="predicted"/>
<evidence type="ECO:0000256" key="1">
    <source>
        <dbReference type="ARBA" id="ARBA00022553"/>
    </source>
</evidence>
<reference evidence="3" key="1">
    <citation type="journal article" date="2015" name="Nature">
        <title>Complex archaea that bridge the gap between prokaryotes and eukaryotes.</title>
        <authorList>
            <person name="Spang A."/>
            <person name="Saw J.H."/>
            <person name="Jorgensen S.L."/>
            <person name="Zaremba-Niedzwiedzka K."/>
            <person name="Martijn J."/>
            <person name="Lind A.E."/>
            <person name="van Eijk R."/>
            <person name="Schleper C."/>
            <person name="Guy L."/>
            <person name="Ettema T.J."/>
        </authorList>
    </citation>
    <scope>NUCLEOTIDE SEQUENCE</scope>
</reference>